<evidence type="ECO:0000313" key="10">
    <source>
        <dbReference type="EMBL" id="KQB86191.1"/>
    </source>
</evidence>
<dbReference type="Proteomes" id="UP000050488">
    <property type="component" value="Unassembled WGS sequence"/>
</dbReference>
<proteinExistence type="predicted"/>
<keyword evidence="7" id="KW-0067">ATP-binding</keyword>
<evidence type="ECO:0000256" key="2">
    <source>
        <dbReference type="ARBA" id="ARBA00005051"/>
    </source>
</evidence>
<organism evidence="10 11">
    <name type="scientific">Corynebacterium lowii</name>
    <dbReference type="NCBI Taxonomy" id="1544413"/>
    <lineage>
        <taxon>Bacteria</taxon>
        <taxon>Bacillati</taxon>
        <taxon>Actinomycetota</taxon>
        <taxon>Actinomycetes</taxon>
        <taxon>Mycobacteriales</taxon>
        <taxon>Corynebacteriaceae</taxon>
        <taxon>Corynebacterium</taxon>
    </lineage>
</organism>
<dbReference type="PANTHER" id="PTHR43071:SF1">
    <property type="entry name" value="2-AMINO-4-HYDROXY-6-HYDROXYMETHYLDIHYDROPTERIDINE PYROPHOSPHOKINASE"/>
    <property type="match status" value="1"/>
</dbReference>
<keyword evidence="8" id="KW-0289">Folate biosynthesis</keyword>
<evidence type="ECO:0000256" key="3">
    <source>
        <dbReference type="ARBA" id="ARBA00013253"/>
    </source>
</evidence>
<dbReference type="UniPathway" id="UPA00077">
    <property type="reaction ID" value="UER00155"/>
</dbReference>
<evidence type="ECO:0000256" key="6">
    <source>
        <dbReference type="ARBA" id="ARBA00022777"/>
    </source>
</evidence>
<dbReference type="InterPro" id="IPR035907">
    <property type="entry name" value="Hppk_sf"/>
</dbReference>
<evidence type="ECO:0000313" key="11">
    <source>
        <dbReference type="Proteomes" id="UP000050488"/>
    </source>
</evidence>
<dbReference type="EMBL" id="LKEV01000004">
    <property type="protein sequence ID" value="KQB86191.1"/>
    <property type="molecule type" value="Genomic_DNA"/>
</dbReference>
<dbReference type="EC" id="2.7.6.3" evidence="3"/>
<dbReference type="GO" id="GO:0005524">
    <property type="term" value="F:ATP binding"/>
    <property type="evidence" value="ECO:0007669"/>
    <property type="project" value="UniProtKB-KW"/>
</dbReference>
<dbReference type="CDD" id="cd00483">
    <property type="entry name" value="HPPK"/>
    <property type="match status" value="1"/>
</dbReference>
<evidence type="ECO:0000259" key="9">
    <source>
        <dbReference type="PROSITE" id="PS00794"/>
    </source>
</evidence>
<dbReference type="Pfam" id="PF01288">
    <property type="entry name" value="HPPK"/>
    <property type="match status" value="1"/>
</dbReference>
<evidence type="ECO:0000256" key="4">
    <source>
        <dbReference type="ARBA" id="ARBA00022679"/>
    </source>
</evidence>
<accession>A0A0Q1AHQ2</accession>
<dbReference type="AlphaFoldDB" id="A0A0Q1AHQ2"/>
<keyword evidence="6 10" id="KW-0418">Kinase</keyword>
<feature type="domain" description="7,8-dihydro-6-hydroxymethylpterin-pyrophosphokinase" evidence="9">
    <location>
        <begin position="86"/>
        <end position="97"/>
    </location>
</feature>
<dbReference type="PANTHER" id="PTHR43071">
    <property type="entry name" value="2-AMINO-4-HYDROXY-6-HYDROXYMETHYLDIHYDROPTERIDINE PYROPHOSPHOKINASE"/>
    <property type="match status" value="1"/>
</dbReference>
<dbReference type="PROSITE" id="PS00794">
    <property type="entry name" value="HPPK"/>
    <property type="match status" value="1"/>
</dbReference>
<keyword evidence="5" id="KW-0547">Nucleotide-binding</keyword>
<dbReference type="GO" id="GO:0016301">
    <property type="term" value="F:kinase activity"/>
    <property type="evidence" value="ECO:0007669"/>
    <property type="project" value="UniProtKB-KW"/>
</dbReference>
<keyword evidence="11" id="KW-1185">Reference proteome</keyword>
<evidence type="ECO:0000256" key="8">
    <source>
        <dbReference type="ARBA" id="ARBA00022909"/>
    </source>
</evidence>
<dbReference type="PATRIC" id="fig|1544413.3.peg.1547"/>
<dbReference type="SUPFAM" id="SSF55083">
    <property type="entry name" value="6-hydroxymethyl-7,8-dihydropterin pyrophosphokinase, HPPK"/>
    <property type="match status" value="1"/>
</dbReference>
<sequence>MTRLRAVLSIGSNMEDRWALLRTVAREFAAETVAASPVYSTPPWGVEDQEEFLNAVLIVEVEAEPMELLRRCQRLEEAAERVRVRRWGPRTLDVDVVQVHREGTEVLSDDPVLTLPHPWAHQRAFVLVPWAQVDGEARLRDKPVAQWIEALPVEEVRQIVPLGPLVEPLVQSPLAEQEES</sequence>
<evidence type="ECO:0000256" key="1">
    <source>
        <dbReference type="ARBA" id="ARBA00000198"/>
    </source>
</evidence>
<dbReference type="STRING" id="1544413.Clow_01545"/>
<comment type="catalytic activity">
    <reaction evidence="1">
        <text>6-hydroxymethyl-7,8-dihydropterin + ATP = (7,8-dihydropterin-6-yl)methyl diphosphate + AMP + H(+)</text>
        <dbReference type="Rhea" id="RHEA:11412"/>
        <dbReference type="ChEBI" id="CHEBI:15378"/>
        <dbReference type="ChEBI" id="CHEBI:30616"/>
        <dbReference type="ChEBI" id="CHEBI:44841"/>
        <dbReference type="ChEBI" id="CHEBI:72950"/>
        <dbReference type="ChEBI" id="CHEBI:456215"/>
        <dbReference type="EC" id="2.7.6.3"/>
    </reaction>
</comment>
<protein>
    <recommendedName>
        <fullName evidence="3">2-amino-4-hydroxy-6-hydroxymethyldihydropteridine diphosphokinase</fullName>
        <ecNumber evidence="3">2.7.6.3</ecNumber>
    </recommendedName>
</protein>
<comment type="pathway">
    <text evidence="2">Cofactor biosynthesis; tetrahydrofolate biosynthesis; 2-amino-4-hydroxy-6-hydroxymethyl-7,8-dihydropteridine diphosphate from 7,8-dihydroneopterin triphosphate: step 4/4.</text>
</comment>
<dbReference type="GO" id="GO:0003848">
    <property type="term" value="F:2-amino-4-hydroxy-6-hydroxymethyldihydropteridine diphosphokinase activity"/>
    <property type="evidence" value="ECO:0007669"/>
    <property type="project" value="UniProtKB-EC"/>
</dbReference>
<dbReference type="GO" id="GO:0046654">
    <property type="term" value="P:tetrahydrofolate biosynthetic process"/>
    <property type="evidence" value="ECO:0007669"/>
    <property type="project" value="UniProtKB-UniPathway"/>
</dbReference>
<comment type="caution">
    <text evidence="10">The sequence shown here is derived from an EMBL/GenBank/DDBJ whole genome shotgun (WGS) entry which is preliminary data.</text>
</comment>
<evidence type="ECO:0000256" key="7">
    <source>
        <dbReference type="ARBA" id="ARBA00022840"/>
    </source>
</evidence>
<reference evidence="10 11" key="1">
    <citation type="submission" date="2015-10" db="EMBL/GenBank/DDBJ databases">
        <title>Corynebacteirum lowii and Corynebacterium oculi species nova, derived from human clinical disease and and emended description of Corynebacterium mastiditis.</title>
        <authorList>
            <person name="Bernard K."/>
            <person name="Pacheco A.L."/>
            <person name="Mcdougall C."/>
            <person name="Burtx T."/>
            <person name="Weibe D."/>
            <person name="Tyler S."/>
            <person name="Olson A.B."/>
            <person name="Cnockaert M."/>
            <person name="Eguchi H."/>
            <person name="Kuwahara T."/>
            <person name="Nakayama-Imaohji H."/>
            <person name="Boudewijins M."/>
            <person name="Van Hoecke F."/>
            <person name="Bernier A.-M."/>
            <person name="Vandamme P."/>
        </authorList>
    </citation>
    <scope>NUCLEOTIDE SEQUENCE [LARGE SCALE GENOMIC DNA]</scope>
    <source>
        <strain evidence="10 11">NML 130206</strain>
    </source>
</reference>
<evidence type="ECO:0000256" key="5">
    <source>
        <dbReference type="ARBA" id="ARBA00022741"/>
    </source>
</evidence>
<dbReference type="Gene3D" id="3.30.70.560">
    <property type="entry name" value="7,8-Dihydro-6-hydroxymethylpterin-pyrophosphokinase HPPK"/>
    <property type="match status" value="1"/>
</dbReference>
<dbReference type="GO" id="GO:0046656">
    <property type="term" value="P:folic acid biosynthetic process"/>
    <property type="evidence" value="ECO:0007669"/>
    <property type="project" value="UniProtKB-KW"/>
</dbReference>
<name>A0A0Q1AHQ2_9CORY</name>
<gene>
    <name evidence="10" type="primary">folK</name>
    <name evidence="10" type="ORF">Clow_01545</name>
</gene>
<dbReference type="InterPro" id="IPR000550">
    <property type="entry name" value="Hppk"/>
</dbReference>
<dbReference type="NCBIfam" id="TIGR01498">
    <property type="entry name" value="folK"/>
    <property type="match status" value="1"/>
</dbReference>
<keyword evidence="4 10" id="KW-0808">Transferase</keyword>